<gene>
    <name evidence="1" type="ORF">UFOPK3564_03639</name>
</gene>
<accession>A0A6J7KEH2</accession>
<name>A0A6J7KEH2_9ZZZZ</name>
<sequence>MPVSGGTTLKDSKASWPQRRNWYRSSLRSNSFSALTLNAWALPKASTWTEWSMTSSAGTSGSIFDGSPPSSLIASRIAARSTTAGTPVKSWSTTRAGVKAISSDGSALASHVASASICSFVTEPLPSVRSRFSSSTLRLYGRRATSYFSWSASRRKISTSRPPTDSVSWAPKLLG</sequence>
<dbReference type="EMBL" id="CAFBMK010000373">
    <property type="protein sequence ID" value="CAB4953771.1"/>
    <property type="molecule type" value="Genomic_DNA"/>
</dbReference>
<protein>
    <submittedName>
        <fullName evidence="1">Unannotated protein</fullName>
    </submittedName>
</protein>
<evidence type="ECO:0000313" key="1">
    <source>
        <dbReference type="EMBL" id="CAB4953771.1"/>
    </source>
</evidence>
<organism evidence="1">
    <name type="scientific">freshwater metagenome</name>
    <dbReference type="NCBI Taxonomy" id="449393"/>
    <lineage>
        <taxon>unclassified sequences</taxon>
        <taxon>metagenomes</taxon>
        <taxon>ecological metagenomes</taxon>
    </lineage>
</organism>
<reference evidence="1" key="1">
    <citation type="submission" date="2020-05" db="EMBL/GenBank/DDBJ databases">
        <authorList>
            <person name="Chiriac C."/>
            <person name="Salcher M."/>
            <person name="Ghai R."/>
            <person name="Kavagutti S V."/>
        </authorList>
    </citation>
    <scope>NUCLEOTIDE SEQUENCE</scope>
</reference>
<proteinExistence type="predicted"/>
<dbReference type="AlphaFoldDB" id="A0A6J7KEH2"/>